<keyword evidence="2" id="KW-1185">Reference proteome</keyword>
<evidence type="ECO:0000313" key="2">
    <source>
        <dbReference type="Proteomes" id="UP001500102"/>
    </source>
</evidence>
<name>A0ABN2YRX7_9MICC</name>
<reference evidence="1 2" key="1">
    <citation type="journal article" date="2019" name="Int. J. Syst. Evol. Microbiol.">
        <title>The Global Catalogue of Microorganisms (GCM) 10K type strain sequencing project: providing services to taxonomists for standard genome sequencing and annotation.</title>
        <authorList>
            <consortium name="The Broad Institute Genomics Platform"/>
            <consortium name="The Broad Institute Genome Sequencing Center for Infectious Disease"/>
            <person name="Wu L."/>
            <person name="Ma J."/>
        </authorList>
    </citation>
    <scope>NUCLEOTIDE SEQUENCE [LARGE SCALE GENOMIC DNA]</scope>
    <source>
        <strain evidence="1 2">JCM 15921</strain>
    </source>
</reference>
<protein>
    <submittedName>
        <fullName evidence="1">Uncharacterized protein</fullName>
    </submittedName>
</protein>
<sequence length="81" mass="9054">MLDGRLPQRISGITQPKIEVLYSLAPGDRVEVHGENGRPWQGTVDLTAAGLGILWIRTDADERKIIDIQEHNIRQIPQTEG</sequence>
<gene>
    <name evidence="1" type="ORF">GCM10009825_12320</name>
</gene>
<evidence type="ECO:0000313" key="1">
    <source>
        <dbReference type="EMBL" id="GAA2130978.1"/>
    </source>
</evidence>
<proteinExistence type="predicted"/>
<dbReference type="Proteomes" id="UP001500102">
    <property type="component" value="Unassembled WGS sequence"/>
</dbReference>
<accession>A0ABN2YRX7</accession>
<comment type="caution">
    <text evidence="1">The sequence shown here is derived from an EMBL/GenBank/DDBJ whole genome shotgun (WGS) entry which is preliminary data.</text>
</comment>
<organism evidence="1 2">
    <name type="scientific">Arthrobacter humicola</name>
    <dbReference type="NCBI Taxonomy" id="409291"/>
    <lineage>
        <taxon>Bacteria</taxon>
        <taxon>Bacillati</taxon>
        <taxon>Actinomycetota</taxon>
        <taxon>Actinomycetes</taxon>
        <taxon>Micrococcales</taxon>
        <taxon>Micrococcaceae</taxon>
        <taxon>Arthrobacter</taxon>
    </lineage>
</organism>
<dbReference type="EMBL" id="BAAAQB010000014">
    <property type="protein sequence ID" value="GAA2130978.1"/>
    <property type="molecule type" value="Genomic_DNA"/>
</dbReference>